<dbReference type="EMBL" id="JAQMTU010000064">
    <property type="protein sequence ID" value="MDB9487021.1"/>
    <property type="molecule type" value="Genomic_DNA"/>
</dbReference>
<keyword evidence="2" id="KW-1185">Reference proteome</keyword>
<comment type="caution">
    <text evidence="1">The sequence shown here is derived from an EMBL/GenBank/DDBJ whole genome shotgun (WGS) entry which is preliminary data.</text>
</comment>
<protein>
    <submittedName>
        <fullName evidence="1">Uncharacterized protein</fullName>
    </submittedName>
</protein>
<evidence type="ECO:0000313" key="2">
    <source>
        <dbReference type="Proteomes" id="UP001212123"/>
    </source>
</evidence>
<sequence length="135" mass="15479">MVIKKVFKVGFNEVINPNECVQQLVTAYTDYLKIAEQEQTKRREIDAWEKTTLAKINTVREFLIGYLENSFDERKEIFRSLFEVVDDAMASGNNEQLALTLNSITEIAKSSPFKELANLANVTAALDDPDHEWTF</sequence>
<gene>
    <name evidence="1" type="ORF">PN492_10770</name>
</gene>
<dbReference type="Proteomes" id="UP001212123">
    <property type="component" value="Unassembled WGS sequence"/>
</dbReference>
<dbReference type="RefSeq" id="WP_271805523.1">
    <property type="nucleotide sequence ID" value="NZ_JAQMTU010000064.1"/>
</dbReference>
<evidence type="ECO:0000313" key="1">
    <source>
        <dbReference type="EMBL" id="MDB9487021.1"/>
    </source>
</evidence>
<name>A0ABT5A509_9CYAN</name>
<reference evidence="1 2" key="1">
    <citation type="submission" date="2023-01" db="EMBL/GenBank/DDBJ databases">
        <title>Genomes from the Australian National Cyanobacteria Reference Collection.</title>
        <authorList>
            <person name="Willis A."/>
            <person name="Lee E.M.F."/>
        </authorList>
    </citation>
    <scope>NUCLEOTIDE SEQUENCE [LARGE SCALE GENOMIC DNA]</scope>
    <source>
        <strain evidence="1 2">CS-537/01</strain>
    </source>
</reference>
<organism evidence="1 2">
    <name type="scientific">Dolichospermum circinale CS-537/01</name>
    <dbReference type="NCBI Taxonomy" id="3021739"/>
    <lineage>
        <taxon>Bacteria</taxon>
        <taxon>Bacillati</taxon>
        <taxon>Cyanobacteriota</taxon>
        <taxon>Cyanophyceae</taxon>
        <taxon>Nostocales</taxon>
        <taxon>Aphanizomenonaceae</taxon>
        <taxon>Dolichospermum</taxon>
        <taxon>Dolichospermum circinale</taxon>
    </lineage>
</organism>
<accession>A0ABT5A509</accession>
<proteinExistence type="predicted"/>